<feature type="domain" description="Fungal-type protein kinase" evidence="2">
    <location>
        <begin position="268"/>
        <end position="444"/>
    </location>
</feature>
<protein>
    <recommendedName>
        <fullName evidence="2">Fungal-type protein kinase domain-containing protein</fullName>
    </recommendedName>
</protein>
<dbReference type="OrthoDB" id="5567553at2759"/>
<evidence type="ECO:0000256" key="1">
    <source>
        <dbReference type="SAM" id="MobiDB-lite"/>
    </source>
</evidence>
<evidence type="ECO:0000313" key="4">
    <source>
        <dbReference type="Proteomes" id="UP000242474"/>
    </source>
</evidence>
<name>A0A2G5B0F7_COERN</name>
<feature type="compositionally biased region" description="Low complexity" evidence="1">
    <location>
        <begin position="7"/>
        <end position="18"/>
    </location>
</feature>
<dbReference type="Proteomes" id="UP000242474">
    <property type="component" value="Unassembled WGS sequence"/>
</dbReference>
<sequence>MSEHSSIKSTTHSSSTSEANSPRRRQPAHGRSNVAATGLRQGLDYAALKLVGLYNKTNLNTPSKGHMGASGGVQSLGSTAQERAAGRLAVADCIIKDNLHKDDDRVFSMAEPIDAAAKAKATTIIEVTAQAMERLRNLDHTIDEAYADHSSITELDSKLGSFIPGIIRWTQKTSGSSTPPRESSIYSSIAEFVLFVACCVRYSTDTEASVPENDGSTDQRRAGPRLILPGSSYDFQPTGIEDAERVDVVLGACSFDTPVAPQPIKDYADMFGIIEVKRSRGFEKALSQLLVYSRNLYAWQGNRRYLWGLTVCNTEVHAYLMLNDAVHMSPAMDVTTADGRRGFISLLVHWSLCLEDQLGYDPTIRRIGDTKQYEIDCADDEDIDGAFSTYVTKMSLKSADSIIGRHTRCYVARLKATGEHDNVSGEIDVTDLDVVIKDAWPPASMEHDLVLDPRSEILLMRTIAAKLEGKEHDLMYPKLLIGGH</sequence>
<dbReference type="Pfam" id="PF17667">
    <property type="entry name" value="Pkinase_fungal"/>
    <property type="match status" value="1"/>
</dbReference>
<dbReference type="PANTHER" id="PTHR38248">
    <property type="entry name" value="FUNK1 6"/>
    <property type="match status" value="1"/>
</dbReference>
<keyword evidence="4" id="KW-1185">Reference proteome</keyword>
<evidence type="ECO:0000259" key="2">
    <source>
        <dbReference type="Pfam" id="PF17667"/>
    </source>
</evidence>
<dbReference type="PANTHER" id="PTHR38248:SF2">
    <property type="entry name" value="FUNK1 11"/>
    <property type="match status" value="1"/>
</dbReference>
<feature type="non-terminal residue" evidence="3">
    <location>
        <position position="484"/>
    </location>
</feature>
<dbReference type="InterPro" id="IPR040976">
    <property type="entry name" value="Pkinase_fungal"/>
</dbReference>
<proteinExistence type="predicted"/>
<dbReference type="EMBL" id="KZ303733">
    <property type="protein sequence ID" value="PIA12501.1"/>
    <property type="molecule type" value="Genomic_DNA"/>
</dbReference>
<gene>
    <name evidence="3" type="ORF">COEREDRAFT_12707</name>
</gene>
<accession>A0A2G5B0F7</accession>
<reference evidence="3 4" key="1">
    <citation type="journal article" date="2015" name="Genome Biol. Evol.">
        <title>Phylogenomic analyses indicate that early fungi evolved digesting cell walls of algal ancestors of land plants.</title>
        <authorList>
            <person name="Chang Y."/>
            <person name="Wang S."/>
            <person name="Sekimoto S."/>
            <person name="Aerts A.L."/>
            <person name="Choi C."/>
            <person name="Clum A."/>
            <person name="LaButti K.M."/>
            <person name="Lindquist E.A."/>
            <person name="Yee Ngan C."/>
            <person name="Ohm R.A."/>
            <person name="Salamov A.A."/>
            <person name="Grigoriev I.V."/>
            <person name="Spatafora J.W."/>
            <person name="Berbee M.L."/>
        </authorList>
    </citation>
    <scope>NUCLEOTIDE SEQUENCE [LARGE SCALE GENOMIC DNA]</scope>
    <source>
        <strain evidence="3 4">NRRL 1564</strain>
    </source>
</reference>
<evidence type="ECO:0000313" key="3">
    <source>
        <dbReference type="EMBL" id="PIA12501.1"/>
    </source>
</evidence>
<feature type="region of interest" description="Disordered" evidence="1">
    <location>
        <begin position="1"/>
        <end position="36"/>
    </location>
</feature>
<organism evidence="3 4">
    <name type="scientific">Coemansia reversa (strain ATCC 12441 / NRRL 1564)</name>
    <dbReference type="NCBI Taxonomy" id="763665"/>
    <lineage>
        <taxon>Eukaryota</taxon>
        <taxon>Fungi</taxon>
        <taxon>Fungi incertae sedis</taxon>
        <taxon>Zoopagomycota</taxon>
        <taxon>Kickxellomycotina</taxon>
        <taxon>Kickxellomycetes</taxon>
        <taxon>Kickxellales</taxon>
        <taxon>Kickxellaceae</taxon>
        <taxon>Coemansia</taxon>
    </lineage>
</organism>
<dbReference type="AlphaFoldDB" id="A0A2G5B0F7"/>